<evidence type="ECO:0000313" key="3">
    <source>
        <dbReference type="EMBL" id="QOR57323.1"/>
    </source>
</evidence>
<keyword evidence="2" id="KW-0812">Transmembrane</keyword>
<feature type="transmembrane region" description="Helical" evidence="2">
    <location>
        <begin position="1766"/>
        <end position="1789"/>
    </location>
</feature>
<feature type="coiled-coil region" evidence="1">
    <location>
        <begin position="998"/>
        <end position="1032"/>
    </location>
</feature>
<keyword evidence="4" id="KW-1185">Reference proteome</keyword>
<dbReference type="KEGG" id="vg:65131260"/>
<keyword evidence="1" id="KW-0175">Coiled coil</keyword>
<organism evidence="3 4">
    <name type="scientific">uncultured phage cr7_1</name>
    <dbReference type="NCBI Taxonomy" id="2772086"/>
    <lineage>
        <taxon>Viruses</taxon>
        <taxon>Duplodnaviria</taxon>
        <taxon>Heunggongvirae</taxon>
        <taxon>Uroviricota</taxon>
        <taxon>Caudoviricetes</taxon>
        <taxon>Crassvirales</taxon>
        <taxon>Suoliviridae</taxon>
        <taxon>Oafivirinae</taxon>
        <taxon>Burzaovirus</taxon>
        <taxon>Burzaovirus coli</taxon>
    </lineage>
</organism>
<feature type="transmembrane region" description="Helical" evidence="2">
    <location>
        <begin position="1697"/>
        <end position="1730"/>
    </location>
</feature>
<dbReference type="RefSeq" id="YP_010112775.1">
    <property type="nucleotide sequence ID" value="NC_055895.1"/>
</dbReference>
<sequence>MFCPYYKNKDVFDGFNNIILALGGKPMTEDEFKSAELRNQRRGLDYSAMEAAYKAYHANNGNLMDLAPNGLPSLVFQQLLLIYNGDINKAIKAKTNLYSKTFRKHFGDWLSDSISKDKIDINGEPILPFGLSLEKAKASASLRSKIGIQNKFKRANIYSTFGESISSALLSGKELSSKDIVSRFSLLRLFSPLNEKLTEVLLLHEIPTVFKNHEDGSLMKTYTVNGKSAISIDPLLANNVSNQYLADTYLHEIMHAITTDPINNAKTKEDIKFRDLNRKVFNIFSKLFPKELFSRMDMSGLYYCLENEKEFASEFATRQDIRSMLYLRAILEDKKNNKAPILALKNLVNSLSRLLVNSNVFNTNKDQLKLYLNTVASYLLNRPILKFEGLLASKIIQEVYKSLDNSVLSNDLILLTREDLIRATNYAEVNNSMRVDRINDNDLGLNTRDSEEIALKRIEEMCNNIATALSKRLAAIKVSLLQEEYKSENIEILRSQVQSFKDRLGGTFYSIASLVQLIAPLILIDSKKIHKIRQDNMTISDAEYMFLAHDNFGTYLKILSEINSALNSPTVIDLLIKELEDKPQLDRATLNDIQRIILIVQSSEAVAADATSLMSEILINNMKKRFALIGNDVHSPTIADYINHLKTIGYDTNWFYTTVGSMDSAKDESLRAMAYLIDKATHKADRDTHDRVVELMQLKELLKFGESVLDLYEVDDNGFTTGYLVRDLNYGKFFRKRLEFMEKLNLKYGLDPSNKELPKGDDGVKWSKEVNDWLSKNCHRKYKKEYYEAFANLSADTMRARDSIQILIKAIKLSCKDEFGNYHFDRLTDSEWNTLRGLYIQKKLLASDYDINGELKIEGTPEYRIAKELLKLNETLFNSSDKVKKDTKRWQADRNKIIQECGGLEEMAKGEDGNFDFNKLRKWDSRNSKTRLKVNEETGKALLWETIDNEAEKPVYAIIVDGVSDHGARYEELLQQKYNILSTYRDYNTGDINPSKLLKSIQNKIQEIDKELAKIRKQAVREDKDLKKLSKNRAKIFRKYAKSSLTDVYKEMHRLAALRDKDEPGYLDTFLRNTGRLVEDIDGEISWLAKPWFRKVVAKLAYYDRFMEVLPGDGYLNSDENNDLLDKDFDDSYGLAFVPKRELYDNSEQYNKIIKSKTLKALYDKTYQTIKESNELLVNRNYVDNYLLPLITGSFFKYLKKHSGKWRMAWDFIKTGNVDPSSSGGALREYFKDTVGIGEKGWEQDGTYGLFIDLALSDQDLFGDIINSKDPTFGSEISGERPDGRQLNMIPLYYTRRLKDASLLSSDLIGILGEYYNLSLKYKNKKLIEATCESMVDMIENRNHEKVSITGSIGNLKRTTRNVTGKSSNTYKAARKFLDMNLYNIRSSRMLVNIFGREVNMGKVALLFRAATTLVNLGCNIAVAGTGFATATWAHIVNSIVGLKYSFSDACAATRFVLHHLVKNGMGAKYIEDHNSKDLLMLIMEHFNVASLLERKMKDSNRNNFINAITHNWAFGGLTMFDFCAKAPIAISTIMSYRYYNGEFTTKDDVIMNNILNPEEAKKRIKEWKKGKSLLSIMKEENGKLTVDKQYYKLYKLIEDVLHSRIERYAENADGMATESQKAAITTNALGAAVLVHRQYFPLMLQERFGDTVWDNSTQQFKGGSFRSGLQLLNVLSKGYSDEINLLNFLVNRKKSILTGLAAGAALGSFLPIVGPMAGVAIGSAIGALLGSRAKNSRSLQRYLYDNSSESQARLCRFRRQQLKRLAIEIALYKLVVCPAVALICAYADSDDDNKLMLLLAYIAVRTKWEVFTPYRFDDALNNFKTVSAQTGTLDAILSVAKSVPEYALYSIMPRGSLLDTFLGGSLNDYDPSILRGIYSDYNIPFTDTEWNKASRDMFKATPFHHAYEQILDSKSKRSYYENQIIQNKSSDDPLYNWALDKFNK</sequence>
<keyword evidence="2" id="KW-0472">Membrane</keyword>
<evidence type="ECO:0000256" key="2">
    <source>
        <dbReference type="SAM" id="Phobius"/>
    </source>
</evidence>
<name>A0A7M1RSF6_9CAUD</name>
<protein>
    <submittedName>
        <fullName evidence="3">Uncharacterized protein</fullName>
    </submittedName>
</protein>
<dbReference type="Proteomes" id="UP000593599">
    <property type="component" value="Segment"/>
</dbReference>
<keyword evidence="2" id="KW-1133">Transmembrane helix</keyword>
<accession>A0A7M1RSF6</accession>
<evidence type="ECO:0000313" key="4">
    <source>
        <dbReference type="Proteomes" id="UP000593599"/>
    </source>
</evidence>
<dbReference type="EMBL" id="MT774402">
    <property type="protein sequence ID" value="QOR57323.1"/>
    <property type="molecule type" value="Genomic_DNA"/>
</dbReference>
<proteinExistence type="predicted"/>
<evidence type="ECO:0000256" key="1">
    <source>
        <dbReference type="SAM" id="Coils"/>
    </source>
</evidence>
<dbReference type="GeneID" id="65131260"/>
<reference evidence="3 4" key="1">
    <citation type="submission" date="2020-07" db="EMBL/GenBank/DDBJ databases">
        <title>Taxonomic proposal: Crassvirales, a new order of highly abundant and diverse bacterial viruses.</title>
        <authorList>
            <person name="Shkoporov A.N."/>
            <person name="Stockdale S.R."/>
            <person name="Guerin E."/>
            <person name="Ross R.P."/>
            <person name="Hill C."/>
        </authorList>
    </citation>
    <scope>NUCLEOTIDE SEQUENCE [LARGE SCALE GENOMIC DNA]</scope>
</reference>